<reference evidence="2 3" key="1">
    <citation type="submission" date="2020-05" db="EMBL/GenBank/DDBJ databases">
        <title>Comparative genomic analysis of denitrifying bacteria from Halomonas genus.</title>
        <authorList>
            <person name="Wang L."/>
            <person name="Shao Z."/>
        </authorList>
    </citation>
    <scope>NUCLEOTIDE SEQUENCE [LARGE SCALE GENOMIC DNA]</scope>
    <source>
        <strain evidence="2 3">A4</strain>
    </source>
</reference>
<evidence type="ECO:0000313" key="3">
    <source>
        <dbReference type="Proteomes" id="UP000814385"/>
    </source>
</evidence>
<proteinExistence type="predicted"/>
<evidence type="ECO:0000259" key="1">
    <source>
        <dbReference type="Pfam" id="PF12867"/>
    </source>
</evidence>
<name>A0ABS9P919_9GAMM</name>
<dbReference type="InterPro" id="IPR024775">
    <property type="entry name" value="DinB-like"/>
</dbReference>
<keyword evidence="3" id="KW-1185">Reference proteome</keyword>
<dbReference type="Proteomes" id="UP000814385">
    <property type="component" value="Unassembled WGS sequence"/>
</dbReference>
<dbReference type="RefSeq" id="WP_238977287.1">
    <property type="nucleotide sequence ID" value="NZ_JABFUC010000007.1"/>
</dbReference>
<protein>
    <recommendedName>
        <fullName evidence="1">DinB-like domain-containing protein</fullName>
    </recommendedName>
</protein>
<feature type="domain" description="DinB-like" evidence="1">
    <location>
        <begin position="21"/>
        <end position="150"/>
    </location>
</feature>
<dbReference type="PANTHER" id="PTHR39473">
    <property type="match status" value="1"/>
</dbReference>
<dbReference type="Pfam" id="PF12867">
    <property type="entry name" value="DinB_2"/>
    <property type="match status" value="1"/>
</dbReference>
<gene>
    <name evidence="2" type="ORF">HOP52_10255</name>
</gene>
<organism evidence="2 3">
    <name type="scientific">Billgrantia campisalis</name>
    <dbReference type="NCBI Taxonomy" id="74661"/>
    <lineage>
        <taxon>Bacteria</taxon>
        <taxon>Pseudomonadati</taxon>
        <taxon>Pseudomonadota</taxon>
        <taxon>Gammaproteobacteria</taxon>
        <taxon>Oceanospirillales</taxon>
        <taxon>Halomonadaceae</taxon>
        <taxon>Billgrantia</taxon>
    </lineage>
</organism>
<dbReference type="PANTHER" id="PTHR39473:SF1">
    <property type="entry name" value="DINB-LIKE DOMAIN-CONTAINING PROTEIN"/>
    <property type="match status" value="1"/>
</dbReference>
<dbReference type="EMBL" id="JABFUC010000007">
    <property type="protein sequence ID" value="MCG6658136.1"/>
    <property type="molecule type" value="Genomic_DNA"/>
</dbReference>
<dbReference type="InterPro" id="IPR034660">
    <property type="entry name" value="DinB/YfiT-like"/>
</dbReference>
<dbReference type="Gene3D" id="1.20.120.450">
    <property type="entry name" value="dinb family like domain"/>
    <property type="match status" value="1"/>
</dbReference>
<sequence length="187" mass="20636">MSLITAMPSSEREALIEENLQALSQLRELVAELAPEHYRRPFGAQGRHSLGKHVRHIIDHYDALMAGAGVGRLDYEARERDARLEDEPTLAAERLAELRADLVRIAEPVSTPLSLGYPTEGASVSLTLSTSLARELAFLTSHTVHHMAIIGLLAEQLDIALPEDFGVHPSTLRHWERKARQGQAAQA</sequence>
<comment type="caution">
    <text evidence="2">The sequence shown here is derived from an EMBL/GenBank/DDBJ whole genome shotgun (WGS) entry which is preliminary data.</text>
</comment>
<accession>A0ABS9P919</accession>
<evidence type="ECO:0000313" key="2">
    <source>
        <dbReference type="EMBL" id="MCG6658136.1"/>
    </source>
</evidence>
<dbReference type="SUPFAM" id="SSF109854">
    <property type="entry name" value="DinB/YfiT-like putative metalloenzymes"/>
    <property type="match status" value="1"/>
</dbReference>